<dbReference type="VEuPathDB" id="PlasmoDB:PVPAM_000011700"/>
<evidence type="ECO:0000256" key="2">
    <source>
        <dbReference type="SAM" id="Phobius"/>
    </source>
</evidence>
<reference evidence="3" key="1">
    <citation type="submission" date="2021-09" db="EMBL/GenBank/DDBJ databases">
        <authorList>
            <consortium name="Pathogen Informatics"/>
        </authorList>
    </citation>
    <scope>NUCLEOTIDE SEQUENCE</scope>
    <source>
        <strain evidence="3">PvW1</strain>
    </source>
</reference>
<evidence type="ECO:0000313" key="4">
    <source>
        <dbReference type="Proteomes" id="UP000779233"/>
    </source>
</evidence>
<dbReference type="AlphaFoldDB" id="A0A8S4H6S0"/>
<dbReference type="Proteomes" id="UP000779233">
    <property type="component" value="Unassembled WGS sequence"/>
</dbReference>
<protein>
    <submittedName>
        <fullName evidence="3">(malaria parasite P. vivax) hypothetical protein</fullName>
    </submittedName>
</protein>
<keyword evidence="2" id="KW-0472">Membrane</keyword>
<proteinExistence type="predicted"/>
<dbReference type="EMBL" id="CAJZCX010000004">
    <property type="protein sequence ID" value="CAG9473085.1"/>
    <property type="molecule type" value="Genomic_DNA"/>
</dbReference>
<sequence length="450" mass="51393">MDICKEAHNKYLNFECYSKLREFFVKRTNYTLAEAVKKFDTEYKNNPAQNANKYSNVFEELKKYLSNGHVFSQYNSDIYCDFITYLLYKEIRKIDYYYNNSTLDIFKDYMEKYNVHARNNACKSKINYMDPYLIKKMETLYTLYDKYDDFKGYEHWKTNPLFCKNLNSVVYYYNDFPYVYYKDDKVLVEKLKNLKNLIQKNSNAVNNDCTAKVSNLKSPELDTAHVVKVPEEQKQELKLADIPSSHGASDTHDPPSSFSASVSQSESGSHGAPGLVEPPTLNMEQELSEQQIPLKLPENTVNGQRTEDFGYTGRARSLELSGFLEEGHVPKELSGLNYFSQTKKDGMHESAYLGESTSDSKGILETIQTTVVDTLGSVDPAPVLGVSGGMGVLFILFKYTAFGSFFGGRRRRMHQIPSSFRGFPPDFANFHEYEGGHIGYGPMGISPLAE</sequence>
<name>A0A8S4H6S0_PLAVI</name>
<organism evidence="3 4">
    <name type="scientific">Plasmodium vivax</name>
    <name type="common">malaria parasite P. vivax</name>
    <dbReference type="NCBI Taxonomy" id="5855"/>
    <lineage>
        <taxon>Eukaryota</taxon>
        <taxon>Sar</taxon>
        <taxon>Alveolata</taxon>
        <taxon>Apicomplexa</taxon>
        <taxon>Aconoidasida</taxon>
        <taxon>Haemosporida</taxon>
        <taxon>Plasmodiidae</taxon>
        <taxon>Plasmodium</taxon>
        <taxon>Plasmodium (Plasmodium)</taxon>
    </lineage>
</organism>
<keyword evidence="2" id="KW-0812">Transmembrane</keyword>
<evidence type="ECO:0000256" key="1">
    <source>
        <dbReference type="SAM" id="MobiDB-lite"/>
    </source>
</evidence>
<gene>
    <name evidence="3" type="ORF">PVW1_120012800</name>
</gene>
<evidence type="ECO:0000313" key="3">
    <source>
        <dbReference type="EMBL" id="CAG9473085.1"/>
    </source>
</evidence>
<feature type="transmembrane region" description="Helical" evidence="2">
    <location>
        <begin position="383"/>
        <end position="406"/>
    </location>
</feature>
<accession>A0A8S4H6S0</accession>
<comment type="caution">
    <text evidence="3">The sequence shown here is derived from an EMBL/GenBank/DDBJ whole genome shotgun (WGS) entry which is preliminary data.</text>
</comment>
<feature type="compositionally biased region" description="Low complexity" evidence="1">
    <location>
        <begin position="256"/>
        <end position="269"/>
    </location>
</feature>
<keyword evidence="2" id="KW-1133">Transmembrane helix</keyword>
<feature type="region of interest" description="Disordered" evidence="1">
    <location>
        <begin position="243"/>
        <end position="279"/>
    </location>
</feature>